<protein>
    <submittedName>
        <fullName evidence="1">Uncharacterized protein</fullName>
    </submittedName>
</protein>
<evidence type="ECO:0000313" key="1">
    <source>
        <dbReference type="EMBL" id="KAJ0182288.1"/>
    </source>
</evidence>
<dbReference type="EMBL" id="CM034389">
    <property type="protein sequence ID" value="KAJ0182288.1"/>
    <property type="molecule type" value="Genomic_DNA"/>
</dbReference>
<keyword evidence="2" id="KW-1185">Reference proteome</keyword>
<evidence type="ECO:0000313" key="2">
    <source>
        <dbReference type="Proteomes" id="UP000824533"/>
    </source>
</evidence>
<accession>A0ACC1DEA9</accession>
<proteinExistence type="predicted"/>
<sequence length="475" mass="54234">MSQVEQVKCCIENAVKVIRMYDWLLDLYVLDYFVDNHWSKLPESWQQNFIDMDPQHLGQILNGQPTNHIFPLSFLALIKSVNAFNIPRRNNTEITDIQASSFKSIQIIKTSKKNKTMTTPTEIEDIGNDLTTKNDTCGNNPKLKNLFLKHVNLKKRHEISLMAELVHEVASKSDCDTVIDFGSGLGHLVRMLAYKYDLNVAGIEGQSQLIEGARKLDKELEYTASIYLTDEAMAQLRRPNHFNSTLSCHSQLATVGLSNFMSNCGLIGLHPCGDLGPSLIKYFVRYPQAKFVCVVGCCYMKLTCGPNSGYPLSDFVMKLDSHLSYPSREIACHAIEVYCDRLRKGNYEDLKVHAYRAALERILINHNPELKHAQVRSIKHSDKMTFERYCSLALERLNIPLPTSTEIWLRAEEDLQQWRQIVIVYTLRLTLAPLVETVILLDRMLYLIENGASCEIKPVFDPTISPRNHVIIARR</sequence>
<organism evidence="1 2">
    <name type="scientific">Dendrolimus kikuchii</name>
    <dbReference type="NCBI Taxonomy" id="765133"/>
    <lineage>
        <taxon>Eukaryota</taxon>
        <taxon>Metazoa</taxon>
        <taxon>Ecdysozoa</taxon>
        <taxon>Arthropoda</taxon>
        <taxon>Hexapoda</taxon>
        <taxon>Insecta</taxon>
        <taxon>Pterygota</taxon>
        <taxon>Neoptera</taxon>
        <taxon>Endopterygota</taxon>
        <taxon>Lepidoptera</taxon>
        <taxon>Glossata</taxon>
        <taxon>Ditrysia</taxon>
        <taxon>Bombycoidea</taxon>
        <taxon>Lasiocampidae</taxon>
        <taxon>Dendrolimus</taxon>
    </lineage>
</organism>
<dbReference type="Proteomes" id="UP000824533">
    <property type="component" value="Linkage Group LG03"/>
</dbReference>
<name>A0ACC1DEA9_9NEOP</name>
<comment type="caution">
    <text evidence="1">The sequence shown here is derived from an EMBL/GenBank/DDBJ whole genome shotgun (WGS) entry which is preliminary data.</text>
</comment>
<reference evidence="1 2" key="1">
    <citation type="journal article" date="2021" name="Front. Genet.">
        <title>Chromosome-Level Genome Assembly Reveals Significant Gene Expansion in the Toll and IMD Signaling Pathways of Dendrolimus kikuchii.</title>
        <authorList>
            <person name="Zhou J."/>
            <person name="Wu P."/>
            <person name="Xiong Z."/>
            <person name="Liu N."/>
            <person name="Zhao N."/>
            <person name="Ji M."/>
            <person name="Qiu Y."/>
            <person name="Yang B."/>
        </authorList>
    </citation>
    <scope>NUCLEOTIDE SEQUENCE [LARGE SCALE GENOMIC DNA]</scope>
    <source>
        <strain evidence="1">Ann1</strain>
    </source>
</reference>
<gene>
    <name evidence="1" type="ORF">K1T71_001657</name>
</gene>